<gene>
    <name evidence="7" type="primary">gltT</name>
    <name evidence="7" type="ORF">Cva_00700</name>
</gene>
<evidence type="ECO:0000313" key="8">
    <source>
        <dbReference type="Proteomes" id="UP000036771"/>
    </source>
</evidence>
<dbReference type="Pfam" id="PF00375">
    <property type="entry name" value="SDF"/>
    <property type="match status" value="1"/>
</dbReference>
<feature type="transmembrane region" description="Helical" evidence="6">
    <location>
        <begin position="345"/>
        <end position="371"/>
    </location>
</feature>
<evidence type="ECO:0000256" key="2">
    <source>
        <dbReference type="ARBA" id="ARBA00022448"/>
    </source>
</evidence>
<dbReference type="AlphaFoldDB" id="A0A0K8MC54"/>
<proteinExistence type="predicted"/>
<name>A0A0K8MC54_9PROT</name>
<protein>
    <submittedName>
        <fullName evidence="7">Proton/sodium-glutamate symport protein</fullName>
    </submittedName>
</protein>
<dbReference type="GO" id="GO:0015293">
    <property type="term" value="F:symporter activity"/>
    <property type="evidence" value="ECO:0007669"/>
    <property type="project" value="InterPro"/>
</dbReference>
<keyword evidence="8" id="KW-1185">Reference proteome</keyword>
<feature type="transmembrane region" description="Helical" evidence="6">
    <location>
        <begin position="308"/>
        <end position="333"/>
    </location>
</feature>
<feature type="transmembrane region" description="Helical" evidence="6">
    <location>
        <begin position="164"/>
        <end position="183"/>
    </location>
</feature>
<feature type="transmembrane region" description="Helical" evidence="6">
    <location>
        <begin position="377"/>
        <end position="395"/>
    </location>
</feature>
<evidence type="ECO:0000256" key="5">
    <source>
        <dbReference type="ARBA" id="ARBA00023136"/>
    </source>
</evidence>
<dbReference type="STRING" id="1629334.Cva_00700"/>
<dbReference type="PRINTS" id="PR00173">
    <property type="entry name" value="EDTRNSPORT"/>
</dbReference>
<dbReference type="Proteomes" id="UP000036771">
    <property type="component" value="Unassembled WGS sequence"/>
</dbReference>
<dbReference type="PANTHER" id="PTHR42865:SF10">
    <property type="entry name" value="SODIUM:DICARBOXYLATE SYMPORTER FAMILY PROTEIN"/>
    <property type="match status" value="1"/>
</dbReference>
<feature type="transmembrane region" description="Helical" evidence="6">
    <location>
        <begin position="195"/>
        <end position="219"/>
    </location>
</feature>
<sequence length="421" mass="46085">MSAFNGISKLIKSPFLIIISATLSIYFGIYFPDLSKKFSYIGHFYIDFLQFGILPLVITSISLSVYQLVLSKKHISMKRVMCGYLIFLIGTSVLGILLSSYWSLGSDISAKPEIQHLIEQGNFSNILMVSKNEPIIKQTKVSLGNFFLNVIPSNVFEALSKGSIIQILAISFLVGIAASFMNLNDKSLFISFLEIFNHLFKIIVNWAILLLPFGIFFFLADRVSSLTVSTILSMTQFVVIIFISLLFLIIVGLAIIGKKSKTSYISLIKTLKEPMLIALTTGSGFASMPSLMSSMIDGLKLNETSVTLLTPITIATCRFGNIFYYSFVAIFIAQLYNTPLIANEWLVIVIGAILAGLAATSTGIVNLGLLAMIMDPLGLPLGVVIILFIAIDPLIDPLRSLCTMVLDCAVVTFSIKPNSDG</sequence>
<keyword evidence="5 6" id="KW-0472">Membrane</keyword>
<accession>A0A0K8MC54</accession>
<feature type="transmembrane region" description="Helical" evidence="6">
    <location>
        <begin position="231"/>
        <end position="256"/>
    </location>
</feature>
<dbReference type="EMBL" id="BBVC01000023">
    <property type="protein sequence ID" value="GAO98057.1"/>
    <property type="molecule type" value="Genomic_DNA"/>
</dbReference>
<evidence type="ECO:0000256" key="1">
    <source>
        <dbReference type="ARBA" id="ARBA00004141"/>
    </source>
</evidence>
<feature type="transmembrane region" description="Helical" evidence="6">
    <location>
        <begin position="12"/>
        <end position="31"/>
    </location>
</feature>
<evidence type="ECO:0000256" key="6">
    <source>
        <dbReference type="SAM" id="Phobius"/>
    </source>
</evidence>
<dbReference type="GO" id="GO:0005886">
    <property type="term" value="C:plasma membrane"/>
    <property type="evidence" value="ECO:0007669"/>
    <property type="project" value="TreeGrafter"/>
</dbReference>
<feature type="transmembrane region" description="Helical" evidence="6">
    <location>
        <begin position="82"/>
        <end position="102"/>
    </location>
</feature>
<keyword evidence="3 6" id="KW-0812">Transmembrane</keyword>
<evidence type="ECO:0000313" key="7">
    <source>
        <dbReference type="EMBL" id="GAO98057.1"/>
    </source>
</evidence>
<feature type="transmembrane region" description="Helical" evidence="6">
    <location>
        <begin position="51"/>
        <end position="70"/>
    </location>
</feature>
<dbReference type="OrthoDB" id="9766690at2"/>
<keyword evidence="2" id="KW-0813">Transport</keyword>
<dbReference type="InterPro" id="IPR036458">
    <property type="entry name" value="Na:dicarbo_symporter_sf"/>
</dbReference>
<organism evidence="7 8">
    <name type="scientific">Caedimonas varicaedens</name>
    <dbReference type="NCBI Taxonomy" id="1629334"/>
    <lineage>
        <taxon>Bacteria</taxon>
        <taxon>Pseudomonadati</taxon>
        <taxon>Pseudomonadota</taxon>
        <taxon>Alphaproteobacteria</taxon>
        <taxon>Holosporales</taxon>
        <taxon>Caedimonadaceae</taxon>
        <taxon>Caedimonas</taxon>
    </lineage>
</organism>
<reference evidence="7 8" key="1">
    <citation type="submission" date="2015-03" db="EMBL/GenBank/DDBJ databases">
        <title>Caedibacter varicaedens, whole genome shotgun sequence.</title>
        <authorList>
            <person name="Suzuki H."/>
            <person name="Dapper A.L."/>
            <person name="Gibson A.K."/>
            <person name="Jackson C."/>
            <person name="Lee H."/>
            <person name="Pejaver V.R."/>
            <person name="Doak T."/>
            <person name="Lynch M."/>
        </authorList>
    </citation>
    <scope>NUCLEOTIDE SEQUENCE [LARGE SCALE GENOMIC DNA]</scope>
</reference>
<dbReference type="InterPro" id="IPR001991">
    <property type="entry name" value="Na-dicarboxylate_symporter"/>
</dbReference>
<dbReference type="SUPFAM" id="SSF118215">
    <property type="entry name" value="Proton glutamate symport protein"/>
    <property type="match status" value="1"/>
</dbReference>
<evidence type="ECO:0000256" key="3">
    <source>
        <dbReference type="ARBA" id="ARBA00022692"/>
    </source>
</evidence>
<dbReference type="PANTHER" id="PTHR42865">
    <property type="entry name" value="PROTON/GLUTAMATE-ASPARTATE SYMPORTER"/>
    <property type="match status" value="1"/>
</dbReference>
<comment type="caution">
    <text evidence="7">The sequence shown here is derived from an EMBL/GenBank/DDBJ whole genome shotgun (WGS) entry which is preliminary data.</text>
</comment>
<dbReference type="Gene3D" id="1.10.3860.10">
    <property type="entry name" value="Sodium:dicarboxylate symporter"/>
    <property type="match status" value="1"/>
</dbReference>
<evidence type="ECO:0000256" key="4">
    <source>
        <dbReference type="ARBA" id="ARBA00022989"/>
    </source>
</evidence>
<comment type="subcellular location">
    <subcellularLocation>
        <location evidence="1">Membrane</location>
        <topology evidence="1">Multi-pass membrane protein</topology>
    </subcellularLocation>
</comment>
<keyword evidence="4 6" id="KW-1133">Transmembrane helix</keyword>